<dbReference type="RefSeq" id="WP_381009896.1">
    <property type="nucleotide sequence ID" value="NZ_JBHTJF010000016.1"/>
</dbReference>
<accession>A0ABW3GVL4</accession>
<name>A0ABW3GVL4_9BACL</name>
<evidence type="ECO:0000313" key="2">
    <source>
        <dbReference type="EMBL" id="MFD0942897.1"/>
    </source>
</evidence>
<protein>
    <submittedName>
        <fullName evidence="2">Type IV toxin-antitoxin system AbiEi family antitoxin domain-containing protein</fullName>
    </submittedName>
</protein>
<dbReference type="EMBL" id="JBHTJF010000016">
    <property type="protein sequence ID" value="MFD0942897.1"/>
    <property type="molecule type" value="Genomic_DNA"/>
</dbReference>
<organism evidence="2 3">
    <name type="scientific">Savagea faecisuis</name>
    <dbReference type="NCBI Taxonomy" id="1274803"/>
    <lineage>
        <taxon>Bacteria</taxon>
        <taxon>Bacillati</taxon>
        <taxon>Bacillota</taxon>
        <taxon>Bacilli</taxon>
        <taxon>Bacillales</taxon>
        <taxon>Caryophanaceae</taxon>
        <taxon>Savagea</taxon>
    </lineage>
</organism>
<dbReference type="Pfam" id="PF13338">
    <property type="entry name" value="AbiEi_4"/>
    <property type="match status" value="1"/>
</dbReference>
<evidence type="ECO:0000313" key="3">
    <source>
        <dbReference type="Proteomes" id="UP001596976"/>
    </source>
</evidence>
<gene>
    <name evidence="2" type="ORF">ACFQ0V_03835</name>
</gene>
<feature type="domain" description="AbiEi antitoxin N-terminal" evidence="1">
    <location>
        <begin position="6"/>
        <end position="51"/>
    </location>
</feature>
<dbReference type="InterPro" id="IPR025159">
    <property type="entry name" value="AbiEi_N"/>
</dbReference>
<sequence length="197" mass="23027">MDYREMLETLIEKKDGLILTKDVTDAGIPRTYLGSLVKENILERMAHGIYLSRDAFEDELYSLQARSSRLIYSHETALYLHGLTDRDPLQWVGTVPTGYNSTNLKNEGVKVYFIKKELHQIGTTTGKTEFGRDITLYDKERTICDLIRSRNNLDADLINEAIRRYVRSKDKNIPLLLRYAEQFRVHRILRNYLEILL</sequence>
<proteinExistence type="predicted"/>
<keyword evidence="3" id="KW-1185">Reference proteome</keyword>
<evidence type="ECO:0000259" key="1">
    <source>
        <dbReference type="Pfam" id="PF13338"/>
    </source>
</evidence>
<dbReference type="Proteomes" id="UP001596976">
    <property type="component" value="Unassembled WGS sequence"/>
</dbReference>
<reference evidence="3" key="1">
    <citation type="journal article" date="2019" name="Int. J. Syst. Evol. Microbiol.">
        <title>The Global Catalogue of Microorganisms (GCM) 10K type strain sequencing project: providing services to taxonomists for standard genome sequencing and annotation.</title>
        <authorList>
            <consortium name="The Broad Institute Genomics Platform"/>
            <consortium name="The Broad Institute Genome Sequencing Center for Infectious Disease"/>
            <person name="Wu L."/>
            <person name="Ma J."/>
        </authorList>
    </citation>
    <scope>NUCLEOTIDE SEQUENCE [LARGE SCALE GENOMIC DNA]</scope>
    <source>
        <strain evidence="3">CCUG 63563</strain>
    </source>
</reference>
<comment type="caution">
    <text evidence="2">The sequence shown here is derived from an EMBL/GenBank/DDBJ whole genome shotgun (WGS) entry which is preliminary data.</text>
</comment>